<dbReference type="PANTHER" id="PTHR43060:SF15">
    <property type="entry name" value="3-HYDROXYISOBUTYRATE DEHYDROGENASE-LIKE 1, MITOCHONDRIAL-RELATED"/>
    <property type="match status" value="1"/>
</dbReference>
<dbReference type="InterPro" id="IPR002204">
    <property type="entry name" value="3-OH-isobutyrate_DH-rel_CS"/>
</dbReference>
<reference evidence="7" key="1">
    <citation type="submission" date="2021-01" db="EMBL/GenBank/DDBJ databases">
        <title>KCTC 19127 draft genome.</title>
        <authorList>
            <person name="An D."/>
        </authorList>
    </citation>
    <scope>NUCLEOTIDE SEQUENCE</scope>
    <source>
        <strain evidence="7">KCTC 19127</strain>
    </source>
</reference>
<accession>A0A938YKK0</accession>
<dbReference type="EMBL" id="JAERWL010000007">
    <property type="protein sequence ID" value="MBM9476403.1"/>
    <property type="molecule type" value="Genomic_DNA"/>
</dbReference>
<dbReference type="InterPro" id="IPR008927">
    <property type="entry name" value="6-PGluconate_DH-like_C_sf"/>
</dbReference>
<dbReference type="InterPro" id="IPR006115">
    <property type="entry name" value="6PGDH_NADP-bd"/>
</dbReference>
<gene>
    <name evidence="7" type="ORF">JL107_08120</name>
</gene>
<dbReference type="PANTHER" id="PTHR43060">
    <property type="entry name" value="3-HYDROXYISOBUTYRATE DEHYDROGENASE-LIKE 1, MITOCHONDRIAL-RELATED"/>
    <property type="match status" value="1"/>
</dbReference>
<dbReference type="GO" id="GO:0016491">
    <property type="term" value="F:oxidoreductase activity"/>
    <property type="evidence" value="ECO:0007669"/>
    <property type="project" value="UniProtKB-KW"/>
</dbReference>
<dbReference type="GO" id="GO:0051287">
    <property type="term" value="F:NAD binding"/>
    <property type="evidence" value="ECO:0007669"/>
    <property type="project" value="InterPro"/>
</dbReference>
<dbReference type="InterPro" id="IPR015815">
    <property type="entry name" value="HIBADH-related"/>
</dbReference>
<evidence type="ECO:0000256" key="1">
    <source>
        <dbReference type="ARBA" id="ARBA00009080"/>
    </source>
</evidence>
<dbReference type="InterPro" id="IPR013328">
    <property type="entry name" value="6PGD_dom2"/>
</dbReference>
<evidence type="ECO:0000256" key="2">
    <source>
        <dbReference type="ARBA" id="ARBA00023002"/>
    </source>
</evidence>
<evidence type="ECO:0000313" key="8">
    <source>
        <dbReference type="Proteomes" id="UP000663801"/>
    </source>
</evidence>
<dbReference type="Gene3D" id="1.10.1040.10">
    <property type="entry name" value="N-(1-d-carboxylethyl)-l-norvaline Dehydrogenase, domain 2"/>
    <property type="match status" value="1"/>
</dbReference>
<dbReference type="InterPro" id="IPR029154">
    <property type="entry name" value="HIBADH-like_NADP-bd"/>
</dbReference>
<protein>
    <submittedName>
        <fullName evidence="7">NAD(P)-dependent oxidoreductase</fullName>
    </submittedName>
</protein>
<dbReference type="SUPFAM" id="SSF51735">
    <property type="entry name" value="NAD(P)-binding Rossmann-fold domains"/>
    <property type="match status" value="1"/>
</dbReference>
<evidence type="ECO:0000256" key="3">
    <source>
        <dbReference type="ARBA" id="ARBA00023027"/>
    </source>
</evidence>
<proteinExistence type="inferred from homology"/>
<organism evidence="7 8">
    <name type="scientific">Nakamurella flavida</name>
    <dbReference type="NCBI Taxonomy" id="363630"/>
    <lineage>
        <taxon>Bacteria</taxon>
        <taxon>Bacillati</taxon>
        <taxon>Actinomycetota</taxon>
        <taxon>Actinomycetes</taxon>
        <taxon>Nakamurellales</taxon>
        <taxon>Nakamurellaceae</taxon>
        <taxon>Nakamurella</taxon>
    </lineage>
</organism>
<dbReference type="PROSITE" id="PS00895">
    <property type="entry name" value="3_HYDROXYISOBUT_DH"/>
    <property type="match status" value="1"/>
</dbReference>
<evidence type="ECO:0000256" key="4">
    <source>
        <dbReference type="PIRSR" id="PIRSR000103-1"/>
    </source>
</evidence>
<keyword evidence="8" id="KW-1185">Reference proteome</keyword>
<evidence type="ECO:0000259" key="6">
    <source>
        <dbReference type="Pfam" id="PF14833"/>
    </source>
</evidence>
<dbReference type="Gene3D" id="3.40.50.720">
    <property type="entry name" value="NAD(P)-binding Rossmann-like Domain"/>
    <property type="match status" value="1"/>
</dbReference>
<dbReference type="PIRSF" id="PIRSF000103">
    <property type="entry name" value="HIBADH"/>
    <property type="match status" value="1"/>
</dbReference>
<evidence type="ECO:0000259" key="5">
    <source>
        <dbReference type="Pfam" id="PF03446"/>
    </source>
</evidence>
<dbReference type="Pfam" id="PF03446">
    <property type="entry name" value="NAD_binding_2"/>
    <property type="match status" value="1"/>
</dbReference>
<feature type="domain" description="6-phosphogluconate dehydrogenase NADP-binding" evidence="5">
    <location>
        <begin position="3"/>
        <end position="162"/>
    </location>
</feature>
<dbReference type="Pfam" id="PF14833">
    <property type="entry name" value="NAD_binding_11"/>
    <property type="match status" value="1"/>
</dbReference>
<dbReference type="GO" id="GO:0016054">
    <property type="term" value="P:organic acid catabolic process"/>
    <property type="evidence" value="ECO:0007669"/>
    <property type="project" value="UniProtKB-ARBA"/>
</dbReference>
<keyword evidence="3" id="KW-0520">NAD</keyword>
<feature type="active site" evidence="4">
    <location>
        <position position="171"/>
    </location>
</feature>
<dbReference type="GO" id="GO:0050661">
    <property type="term" value="F:NADP binding"/>
    <property type="evidence" value="ECO:0007669"/>
    <property type="project" value="InterPro"/>
</dbReference>
<keyword evidence="2" id="KW-0560">Oxidoreductase</keyword>
<dbReference type="AlphaFoldDB" id="A0A938YKK0"/>
<sequence length="298" mass="29729">MASIGFVGLGVMGLPMATRLAGAGHRVVGFSRGSKNRKRAAAAGLELADNAGGVANGADVVITMLPDTPDVEAIALGPDGVIAGMRPEAVFVDMSTIQPSTARALHAAGAEAGVAVLDAPVSGGEAGALAGELSIMVGGEADALASVTPVLQAIGTTIVLVGGPGSGQVVKAANQMMVAAHLQSLAEALVFLRAHEVDLESATTVLAGGLAGSTVLNRKKRAFLDADFTPGFRLALHHKDLGIAAQAARRAGVALPLAGLIGQLVQATIARGAGELDHSALYDLTLELNGHSSNGSHL</sequence>
<name>A0A938YKK0_9ACTN</name>
<comment type="similarity">
    <text evidence="1">Belongs to the HIBADH-related family.</text>
</comment>
<feature type="domain" description="3-hydroxyisobutyrate dehydrogenase-like NAD-binding" evidence="6">
    <location>
        <begin position="165"/>
        <end position="284"/>
    </location>
</feature>
<dbReference type="InterPro" id="IPR036291">
    <property type="entry name" value="NAD(P)-bd_dom_sf"/>
</dbReference>
<comment type="caution">
    <text evidence="7">The sequence shown here is derived from an EMBL/GenBank/DDBJ whole genome shotgun (WGS) entry which is preliminary data.</text>
</comment>
<dbReference type="Proteomes" id="UP000663801">
    <property type="component" value="Unassembled WGS sequence"/>
</dbReference>
<dbReference type="SUPFAM" id="SSF48179">
    <property type="entry name" value="6-phosphogluconate dehydrogenase C-terminal domain-like"/>
    <property type="match status" value="1"/>
</dbReference>
<evidence type="ECO:0000313" key="7">
    <source>
        <dbReference type="EMBL" id="MBM9476403.1"/>
    </source>
</evidence>